<protein>
    <recommendedName>
        <fullName evidence="2">T6SS Transcription factor RovC-like DNA binding domain-containing protein</fullName>
    </recommendedName>
</protein>
<name>A0A285TPD7_9PROT</name>
<organism evidence="3 4">
    <name type="scientific">Thalassospira xiamenensis</name>
    <dbReference type="NCBI Taxonomy" id="220697"/>
    <lineage>
        <taxon>Bacteria</taxon>
        <taxon>Pseudomonadati</taxon>
        <taxon>Pseudomonadota</taxon>
        <taxon>Alphaproteobacteria</taxon>
        <taxon>Rhodospirillales</taxon>
        <taxon>Thalassospiraceae</taxon>
        <taxon>Thalassospira</taxon>
    </lineage>
</organism>
<dbReference type="Pfam" id="PF10074">
    <property type="entry name" value="RovC_DNA-bd"/>
    <property type="match status" value="1"/>
</dbReference>
<sequence>MSCFADGKADTVIWSPKINPFVLVAHAIHIPREGDIDLLDISRFGASATLFIAQDHRQHLLLSDQYRHLQIMIAEGTLLEGPVRLRFIVSGMKRLKEQALALQRFCALYRTGQFPNALYPAERRALRWKMMLQAWDGRQAGASHREIAEVLYGHRTVAEDWSAGFLRTRVQRLLRGADGLVHGGYLYILQGGSGLSGRRSAGQEPERANNSATGLSGQEKGF</sequence>
<proteinExistence type="predicted"/>
<dbReference type="EMBL" id="OBMM01000004">
    <property type="protein sequence ID" value="SOC24751.1"/>
    <property type="molecule type" value="Genomic_DNA"/>
</dbReference>
<reference evidence="3 4" key="1">
    <citation type="submission" date="2017-08" db="EMBL/GenBank/DDBJ databases">
        <authorList>
            <person name="de Groot N.N."/>
        </authorList>
    </citation>
    <scope>NUCLEOTIDE SEQUENCE [LARGE SCALE GENOMIC DNA]</scope>
    <source>
        <strain evidence="3 4">USBA 78</strain>
    </source>
</reference>
<dbReference type="RefSeq" id="WP_097052551.1">
    <property type="nucleotide sequence ID" value="NZ_OBMM01000004.1"/>
</dbReference>
<dbReference type="InterPro" id="IPR018754">
    <property type="entry name" value="RovC-like_DNA-bd"/>
</dbReference>
<evidence type="ECO:0000259" key="2">
    <source>
        <dbReference type="Pfam" id="PF10074"/>
    </source>
</evidence>
<feature type="domain" description="T6SS Transcription factor RovC-like DNA binding" evidence="2">
    <location>
        <begin position="97"/>
        <end position="190"/>
    </location>
</feature>
<evidence type="ECO:0000256" key="1">
    <source>
        <dbReference type="SAM" id="MobiDB-lite"/>
    </source>
</evidence>
<dbReference type="Proteomes" id="UP000219068">
    <property type="component" value="Unassembled WGS sequence"/>
</dbReference>
<feature type="region of interest" description="Disordered" evidence="1">
    <location>
        <begin position="197"/>
        <end position="222"/>
    </location>
</feature>
<evidence type="ECO:0000313" key="3">
    <source>
        <dbReference type="EMBL" id="SOC24751.1"/>
    </source>
</evidence>
<gene>
    <name evidence="3" type="ORF">SAMN05428964_104389</name>
</gene>
<accession>A0A285TPD7</accession>
<dbReference type="AlphaFoldDB" id="A0A285TPD7"/>
<evidence type="ECO:0000313" key="4">
    <source>
        <dbReference type="Proteomes" id="UP000219068"/>
    </source>
</evidence>